<keyword evidence="2" id="KW-1185">Reference proteome</keyword>
<reference evidence="1" key="1">
    <citation type="submission" date="2023-10" db="EMBL/GenBank/DDBJ databases">
        <title>Genome assembly of Pristionchus species.</title>
        <authorList>
            <person name="Yoshida K."/>
            <person name="Sommer R.J."/>
        </authorList>
    </citation>
    <scope>NUCLEOTIDE SEQUENCE</scope>
    <source>
        <strain evidence="1">RS0144</strain>
    </source>
</reference>
<dbReference type="AlphaFoldDB" id="A0AAV5TD96"/>
<sequence>ISSNNVHLRHDHLHLITPSVDYCAWYDARLQESLGIEGKSTILEYSLLVVFFLNDPRQPPRSICPLLYSQCSKCIHHIIIYLRSSHHLHYSFLYGQINKKVFSIDFVLDLRNSPATRARSTLLIPDSLHRQ</sequence>
<feature type="non-terminal residue" evidence="1">
    <location>
        <position position="131"/>
    </location>
</feature>
<dbReference type="EMBL" id="BTSX01000004">
    <property type="protein sequence ID" value="GMS93545.1"/>
    <property type="molecule type" value="Genomic_DNA"/>
</dbReference>
<accession>A0AAV5TD96</accession>
<proteinExistence type="predicted"/>
<protein>
    <submittedName>
        <fullName evidence="1">Uncharacterized protein</fullName>
    </submittedName>
</protein>
<name>A0AAV5TD96_9BILA</name>
<evidence type="ECO:0000313" key="1">
    <source>
        <dbReference type="EMBL" id="GMS93545.1"/>
    </source>
</evidence>
<comment type="caution">
    <text evidence="1">The sequence shown here is derived from an EMBL/GenBank/DDBJ whole genome shotgun (WGS) entry which is preliminary data.</text>
</comment>
<dbReference type="Proteomes" id="UP001432027">
    <property type="component" value="Unassembled WGS sequence"/>
</dbReference>
<feature type="non-terminal residue" evidence="1">
    <location>
        <position position="1"/>
    </location>
</feature>
<organism evidence="1 2">
    <name type="scientific">Pristionchus entomophagus</name>
    <dbReference type="NCBI Taxonomy" id="358040"/>
    <lineage>
        <taxon>Eukaryota</taxon>
        <taxon>Metazoa</taxon>
        <taxon>Ecdysozoa</taxon>
        <taxon>Nematoda</taxon>
        <taxon>Chromadorea</taxon>
        <taxon>Rhabditida</taxon>
        <taxon>Rhabditina</taxon>
        <taxon>Diplogasteromorpha</taxon>
        <taxon>Diplogasteroidea</taxon>
        <taxon>Neodiplogasteridae</taxon>
        <taxon>Pristionchus</taxon>
    </lineage>
</organism>
<evidence type="ECO:0000313" key="2">
    <source>
        <dbReference type="Proteomes" id="UP001432027"/>
    </source>
</evidence>
<gene>
    <name evidence="1" type="ORF">PENTCL1PPCAC_15720</name>
</gene>